<feature type="transmembrane region" description="Helical" evidence="1">
    <location>
        <begin position="82"/>
        <end position="100"/>
    </location>
</feature>
<keyword evidence="1" id="KW-0812">Transmembrane</keyword>
<feature type="transmembrane region" description="Helical" evidence="1">
    <location>
        <begin position="106"/>
        <end position="125"/>
    </location>
</feature>
<protein>
    <submittedName>
        <fullName evidence="2">Uncharacterized protein</fullName>
    </submittedName>
</protein>
<dbReference type="EMBL" id="CAXAMM010006191">
    <property type="protein sequence ID" value="CAK9010165.1"/>
    <property type="molecule type" value="Genomic_DNA"/>
</dbReference>
<keyword evidence="1" id="KW-1133">Transmembrane helix</keyword>
<evidence type="ECO:0000256" key="1">
    <source>
        <dbReference type="SAM" id="Phobius"/>
    </source>
</evidence>
<proteinExistence type="predicted"/>
<name>A0ABP0J713_9DINO</name>
<reference evidence="2 3" key="1">
    <citation type="submission" date="2024-02" db="EMBL/GenBank/DDBJ databases">
        <authorList>
            <person name="Chen Y."/>
            <person name="Shah S."/>
            <person name="Dougan E. K."/>
            <person name="Thang M."/>
            <person name="Chan C."/>
        </authorList>
    </citation>
    <scope>NUCLEOTIDE SEQUENCE [LARGE SCALE GENOMIC DNA]</scope>
</reference>
<organism evidence="2 3">
    <name type="scientific">Durusdinium trenchii</name>
    <dbReference type="NCBI Taxonomy" id="1381693"/>
    <lineage>
        <taxon>Eukaryota</taxon>
        <taxon>Sar</taxon>
        <taxon>Alveolata</taxon>
        <taxon>Dinophyceae</taxon>
        <taxon>Suessiales</taxon>
        <taxon>Symbiodiniaceae</taxon>
        <taxon>Durusdinium</taxon>
    </lineage>
</organism>
<keyword evidence="1" id="KW-0472">Membrane</keyword>
<gene>
    <name evidence="2" type="ORF">SCF082_LOCUS10560</name>
</gene>
<keyword evidence="3" id="KW-1185">Reference proteome</keyword>
<accession>A0ABP0J713</accession>
<dbReference type="Proteomes" id="UP001642464">
    <property type="component" value="Unassembled WGS sequence"/>
</dbReference>
<evidence type="ECO:0000313" key="2">
    <source>
        <dbReference type="EMBL" id="CAK9010165.1"/>
    </source>
</evidence>
<comment type="caution">
    <text evidence="2">The sequence shown here is derived from an EMBL/GenBank/DDBJ whole genome shotgun (WGS) entry which is preliminary data.</text>
</comment>
<evidence type="ECO:0000313" key="3">
    <source>
        <dbReference type="Proteomes" id="UP001642464"/>
    </source>
</evidence>
<sequence length="139" mass="15344">MDFGMQPDFLALWKQEKTQLALGHSLWPVTGKRKAEDWTAETWKKRRHEKVESFPKDARFSTHDEVALLEVFGARCADLPTLLASVGWAAALMAILLAVLCFSESIIAAMICSSLLAMLAMVSVASQVLSISYEGAWAI</sequence>